<dbReference type="EMBL" id="JBHRYN010000010">
    <property type="protein sequence ID" value="MFC3701575.1"/>
    <property type="molecule type" value="Genomic_DNA"/>
</dbReference>
<keyword evidence="1" id="KW-0732">Signal</keyword>
<gene>
    <name evidence="2" type="ORF">ACFOND_08005</name>
</gene>
<proteinExistence type="predicted"/>
<evidence type="ECO:0000313" key="2">
    <source>
        <dbReference type="EMBL" id="MFC3701575.1"/>
    </source>
</evidence>
<reference evidence="3" key="1">
    <citation type="journal article" date="2019" name="Int. J. Syst. Evol. Microbiol.">
        <title>The Global Catalogue of Microorganisms (GCM) 10K type strain sequencing project: providing services to taxonomists for standard genome sequencing and annotation.</title>
        <authorList>
            <consortium name="The Broad Institute Genomics Platform"/>
            <consortium name="The Broad Institute Genome Sequencing Center for Infectious Disease"/>
            <person name="Wu L."/>
            <person name="Ma J."/>
        </authorList>
    </citation>
    <scope>NUCLEOTIDE SEQUENCE [LARGE SCALE GENOMIC DNA]</scope>
    <source>
        <strain evidence="3">CECT 8288</strain>
    </source>
</reference>
<comment type="caution">
    <text evidence="2">The sequence shown here is derived from an EMBL/GenBank/DDBJ whole genome shotgun (WGS) entry which is preliminary data.</text>
</comment>
<dbReference type="SUPFAM" id="SSF56925">
    <property type="entry name" value="OMPA-like"/>
    <property type="match status" value="1"/>
</dbReference>
<dbReference type="Proteomes" id="UP001595710">
    <property type="component" value="Unassembled WGS sequence"/>
</dbReference>
<evidence type="ECO:0000313" key="3">
    <source>
        <dbReference type="Proteomes" id="UP001595710"/>
    </source>
</evidence>
<keyword evidence="3" id="KW-1185">Reference proteome</keyword>
<dbReference type="InterPro" id="IPR011250">
    <property type="entry name" value="OMP/PagP_B-barrel"/>
</dbReference>
<organism evidence="2 3">
    <name type="scientific">Reinekea marina</name>
    <dbReference type="NCBI Taxonomy" id="1310421"/>
    <lineage>
        <taxon>Bacteria</taxon>
        <taxon>Pseudomonadati</taxon>
        <taxon>Pseudomonadota</taxon>
        <taxon>Gammaproteobacteria</taxon>
        <taxon>Oceanospirillales</taxon>
        <taxon>Saccharospirillaceae</taxon>
        <taxon>Reinekea</taxon>
    </lineage>
</organism>
<feature type="signal peptide" evidence="1">
    <location>
        <begin position="1"/>
        <end position="23"/>
    </location>
</feature>
<evidence type="ECO:0000256" key="1">
    <source>
        <dbReference type="SAM" id="SignalP"/>
    </source>
</evidence>
<accession>A0ABV7WUK2</accession>
<feature type="chain" id="PRO_5045652397" description="Outer membrane protein beta-barrel domain-containing protein" evidence="1">
    <location>
        <begin position="24"/>
        <end position="186"/>
    </location>
</feature>
<evidence type="ECO:0008006" key="4">
    <source>
        <dbReference type="Google" id="ProtNLM"/>
    </source>
</evidence>
<sequence length="186" mass="20211">MRALSLSFAMAFVCLQMLSIAGADESGPSYTFGVGIAPIYVEERVKSDYLIGGLTVLPIHTQISTGYTLNSEYRIALKLSNDWYLDEQSRLVSSGLLAATVRYSPNDFHSVYMQAGAGLALKNRLSTAEMNQGFGFLLGAGKLLTGKISLELTMRHLSFNELQVDPSPGVSEDISSLQLSLVMLTF</sequence>
<protein>
    <recommendedName>
        <fullName evidence="4">Outer membrane protein beta-barrel domain-containing protein</fullName>
    </recommendedName>
</protein>
<dbReference type="RefSeq" id="WP_290280734.1">
    <property type="nucleotide sequence ID" value="NZ_JAUFQI010000001.1"/>
</dbReference>
<name>A0ABV7WUK2_9GAMM</name>